<dbReference type="InterPro" id="IPR042024">
    <property type="entry name" value="D-XK_euk"/>
</dbReference>
<reference evidence="11" key="1">
    <citation type="journal article" date="2023" name="Genome Biol. Evol.">
        <title>First Whole Genome Sequence and Flow Cytometry Genome Size Data for the Lichen-Forming Fungus Ramalina farinacea (Ascomycota).</title>
        <authorList>
            <person name="Llewellyn T."/>
            <person name="Mian S."/>
            <person name="Hill R."/>
            <person name="Leitch I.J."/>
            <person name="Gaya E."/>
        </authorList>
    </citation>
    <scope>NUCLEOTIDE SEQUENCE</scope>
    <source>
        <strain evidence="11">LIQ254RAFAR</strain>
    </source>
</reference>
<dbReference type="SUPFAM" id="SSF53067">
    <property type="entry name" value="Actin-like ATPase domain"/>
    <property type="match status" value="2"/>
</dbReference>
<keyword evidence="2 7" id="KW-0859">Xylose metabolism</keyword>
<dbReference type="GO" id="GO:0005829">
    <property type="term" value="C:cytosol"/>
    <property type="evidence" value="ECO:0007669"/>
    <property type="project" value="TreeGrafter"/>
</dbReference>
<accession>A0AA43TSZ9</accession>
<dbReference type="GO" id="GO:0005524">
    <property type="term" value="F:ATP binding"/>
    <property type="evidence" value="ECO:0007669"/>
    <property type="project" value="UniProtKB-UniRule"/>
</dbReference>
<dbReference type="EMBL" id="JAPUFD010000005">
    <property type="protein sequence ID" value="MDI1487113.1"/>
    <property type="molecule type" value="Genomic_DNA"/>
</dbReference>
<evidence type="ECO:0000256" key="6">
    <source>
        <dbReference type="ARBA" id="ARBA00048885"/>
    </source>
</evidence>
<evidence type="ECO:0000256" key="3">
    <source>
        <dbReference type="ARBA" id="ARBA00022679"/>
    </source>
</evidence>
<protein>
    <recommendedName>
        <fullName evidence="7">Xylulose kinase</fullName>
        <ecNumber evidence="7">2.7.1.17</ecNumber>
    </recommendedName>
</protein>
<evidence type="ECO:0000256" key="8">
    <source>
        <dbReference type="SAM" id="MobiDB-lite"/>
    </source>
</evidence>
<comment type="caution">
    <text evidence="11">The sequence shown here is derived from an EMBL/GenBank/DDBJ whole genome shotgun (WGS) entry which is preliminary data.</text>
</comment>
<evidence type="ECO:0000259" key="10">
    <source>
        <dbReference type="Pfam" id="PF02782"/>
    </source>
</evidence>
<dbReference type="Gene3D" id="3.30.420.40">
    <property type="match status" value="4"/>
</dbReference>
<dbReference type="InterPro" id="IPR018485">
    <property type="entry name" value="FGGY_C"/>
</dbReference>
<dbReference type="Pfam" id="PF02782">
    <property type="entry name" value="FGGY_C"/>
    <property type="match status" value="1"/>
</dbReference>
<feature type="region of interest" description="Disordered" evidence="8">
    <location>
        <begin position="351"/>
        <end position="404"/>
    </location>
</feature>
<organism evidence="11 12">
    <name type="scientific">Ramalina farinacea</name>
    <dbReference type="NCBI Taxonomy" id="258253"/>
    <lineage>
        <taxon>Eukaryota</taxon>
        <taxon>Fungi</taxon>
        <taxon>Dikarya</taxon>
        <taxon>Ascomycota</taxon>
        <taxon>Pezizomycotina</taxon>
        <taxon>Lecanoromycetes</taxon>
        <taxon>OSLEUM clade</taxon>
        <taxon>Lecanoromycetidae</taxon>
        <taxon>Lecanorales</taxon>
        <taxon>Lecanorineae</taxon>
        <taxon>Ramalinaceae</taxon>
        <taxon>Ramalina</taxon>
    </lineage>
</organism>
<comment type="catalytic activity">
    <reaction evidence="6 7">
        <text>D-xylulose + ATP = D-xylulose 5-phosphate + ADP + H(+)</text>
        <dbReference type="Rhea" id="RHEA:10964"/>
        <dbReference type="ChEBI" id="CHEBI:15378"/>
        <dbReference type="ChEBI" id="CHEBI:17140"/>
        <dbReference type="ChEBI" id="CHEBI:30616"/>
        <dbReference type="ChEBI" id="CHEBI:57737"/>
        <dbReference type="ChEBI" id="CHEBI:456216"/>
        <dbReference type="EC" id="2.7.1.17"/>
    </reaction>
</comment>
<evidence type="ECO:0000259" key="9">
    <source>
        <dbReference type="Pfam" id="PF00370"/>
    </source>
</evidence>
<feature type="domain" description="Carbohydrate kinase FGGY N-terminal" evidence="9">
    <location>
        <begin position="134"/>
        <end position="291"/>
    </location>
</feature>
<dbReference type="GO" id="GO:0042732">
    <property type="term" value="P:D-xylose metabolic process"/>
    <property type="evidence" value="ECO:0007669"/>
    <property type="project" value="UniProtKB-UniRule"/>
</dbReference>
<comment type="function">
    <text evidence="5 7">Highly specific D-xylulose kinase which participates in the catabolism of xylose. Xylose is a major component of hemicelluloses such as xylan. Most fungi utilize D-xylose via three enzymatic reactions, xylose reductase (XR), xylitol dehydrogenase (XDH), and xylulokinase, to form xylulose 5-phosphate, which enters pentose phosphate pathway.</text>
</comment>
<evidence type="ECO:0000313" key="12">
    <source>
        <dbReference type="Proteomes" id="UP001161017"/>
    </source>
</evidence>
<dbReference type="InterPro" id="IPR018484">
    <property type="entry name" value="FGGY_N"/>
</dbReference>
<dbReference type="GO" id="GO:0004856">
    <property type="term" value="F:D-xylulokinase activity"/>
    <property type="evidence" value="ECO:0007669"/>
    <property type="project" value="UniProtKB-UniRule"/>
</dbReference>
<dbReference type="CDD" id="cd07776">
    <property type="entry name" value="ASKHA_NBD_FGGY_SpXK-like"/>
    <property type="match status" value="1"/>
</dbReference>
<keyword evidence="7" id="KW-0547">Nucleotide-binding</keyword>
<dbReference type="InterPro" id="IPR043129">
    <property type="entry name" value="ATPase_NBD"/>
</dbReference>
<dbReference type="PANTHER" id="PTHR10196">
    <property type="entry name" value="SUGAR KINASE"/>
    <property type="match status" value="1"/>
</dbReference>
<feature type="compositionally biased region" description="Low complexity" evidence="8">
    <location>
        <begin position="355"/>
        <end position="368"/>
    </location>
</feature>
<evidence type="ECO:0000256" key="2">
    <source>
        <dbReference type="ARBA" id="ARBA00022629"/>
    </source>
</evidence>
<gene>
    <name evidence="11" type="ORF">OHK93_006381</name>
</gene>
<evidence type="ECO:0000256" key="4">
    <source>
        <dbReference type="ARBA" id="ARBA00022777"/>
    </source>
</evidence>
<name>A0AA43TSZ9_9LECA</name>
<keyword evidence="12" id="KW-1185">Reference proteome</keyword>
<feature type="domain" description="Carbohydrate kinase FGGY C-terminal" evidence="10">
    <location>
        <begin position="300"/>
        <end position="556"/>
    </location>
</feature>
<evidence type="ECO:0000256" key="7">
    <source>
        <dbReference type="RuleBase" id="RU367058"/>
    </source>
</evidence>
<dbReference type="FunFam" id="3.30.420.40:FF:000118">
    <property type="entry name" value="Xylulose kinase 2"/>
    <property type="match status" value="1"/>
</dbReference>
<evidence type="ECO:0000256" key="1">
    <source>
        <dbReference type="ARBA" id="ARBA00009156"/>
    </source>
</evidence>
<keyword evidence="4 7" id="KW-0418">Kinase</keyword>
<evidence type="ECO:0000256" key="5">
    <source>
        <dbReference type="ARBA" id="ARBA00025184"/>
    </source>
</evidence>
<comment type="similarity">
    <text evidence="1 7">Belongs to the FGGY kinase family.</text>
</comment>
<keyword evidence="7" id="KW-0067">ATP-binding</keyword>
<dbReference type="EC" id="2.7.1.17" evidence="7"/>
<dbReference type="PANTHER" id="PTHR10196:SF57">
    <property type="entry name" value="XYLULOSE KINASE"/>
    <property type="match status" value="1"/>
</dbReference>
<sequence>MTDNAPLYLGFDLSTQQLKAVAVTSDLKVAATAVFDFDRDARGFDIKKGVMTNEAEHEVFAPVAMWLQAVDSVLAQLKTTGVLGRIKGISGAGMQHGSIYWGQNPSQILNELDYQRTLQDQLIDAFSYPYSPNWQDASTQYQCDLFDKALGDEETLAKITGSKAHHRFTGPQILRFRSKHPDAYAKASRISLVSSFLASIFLGKVAPIDISDACGMNLWDTKAGKYHDGLLALTAGDDPIKISDLKDKLGKVPESGGDAFGKVSSYFVRRYGFNPECKIIPFTGDNPSTILALPLRPLDAMVSLGTSTTFLMSTPYYKPDPSVHFMNHPTTAGLHMFMLCYKNGELSAPLLSDQTPSSPSTFSSKKPSLTNHPFPGGLAREQVRDSLNPPPDSSNDPWSHFNHLATTHPPLNAASPSEPLKLGLYFPRPEIVPNVSAGTYRYTISPHSSDPFPLSPSQAPMYPGWDLPDDDARAILESQLMSLRLRSRNIVAPPDPNPDDLPAQPRRIYLVGGGSYNPAIAKLTGEVLGSVEGVYRLDVGGNACALGSAYKAAWACERTGKETFEEYVAKRWREEDFAQKVSDGYDADVWRRYEDGVQGLQMVEMDVLEREGRGKEVGRA</sequence>
<keyword evidence="7" id="KW-0119">Carbohydrate metabolism</keyword>
<dbReference type="GO" id="GO:0005997">
    <property type="term" value="P:xylulose metabolic process"/>
    <property type="evidence" value="ECO:0007669"/>
    <property type="project" value="TreeGrafter"/>
</dbReference>
<keyword evidence="3 7" id="KW-0808">Transferase</keyword>
<dbReference type="Proteomes" id="UP001161017">
    <property type="component" value="Unassembled WGS sequence"/>
</dbReference>
<dbReference type="AlphaFoldDB" id="A0AA43TSZ9"/>
<dbReference type="Pfam" id="PF00370">
    <property type="entry name" value="FGGY_N"/>
    <property type="match status" value="1"/>
</dbReference>
<proteinExistence type="inferred from homology"/>
<evidence type="ECO:0000313" key="11">
    <source>
        <dbReference type="EMBL" id="MDI1487113.1"/>
    </source>
</evidence>